<organism evidence="2 3">
    <name type="scientific">Ambrosiozyma monospora</name>
    <name type="common">Yeast</name>
    <name type="synonym">Endomycopsis monosporus</name>
    <dbReference type="NCBI Taxonomy" id="43982"/>
    <lineage>
        <taxon>Eukaryota</taxon>
        <taxon>Fungi</taxon>
        <taxon>Dikarya</taxon>
        <taxon>Ascomycota</taxon>
        <taxon>Saccharomycotina</taxon>
        <taxon>Pichiomycetes</taxon>
        <taxon>Pichiales</taxon>
        <taxon>Pichiaceae</taxon>
        <taxon>Ambrosiozyma</taxon>
    </lineage>
</organism>
<feature type="compositionally biased region" description="Low complexity" evidence="1">
    <location>
        <begin position="70"/>
        <end position="81"/>
    </location>
</feature>
<sequence length="319" mass="36403">MIKDFKEHNHYLDADEPSGAINSEIKRSRLIYFLVRWFAFDDIFTRLSSPLEPTDEEVIQFAGKTRWLSNSNSAEGSSANSTPWDPLNDLGTSPDSAETPSDKIEPVTDQPTTQKPLQDDNFDIHEDVSQPQMDYDIDETNDPKSIVHDESHQDIDYFLGFNIKFLPLYARLCKLIKYTNLLKKVNKMALTNWTSFPPNSPSSPVPFSPLTFPAAGLPFGELSLSPKMITKAIELQFEFLKLKKDEFIKVEEDDGKKSDEEKAKFKAEAKALNSIFATNQCFLFMGLIQLYLHPSTINYSLSIKSNLQSQLQRKQQQYP</sequence>
<dbReference type="Proteomes" id="UP001165063">
    <property type="component" value="Unassembled WGS sequence"/>
</dbReference>
<dbReference type="EMBL" id="BSXU01009210">
    <property type="protein sequence ID" value="GME68387.1"/>
    <property type="molecule type" value="Genomic_DNA"/>
</dbReference>
<evidence type="ECO:0000256" key="1">
    <source>
        <dbReference type="SAM" id="MobiDB-lite"/>
    </source>
</evidence>
<reference evidence="2" key="1">
    <citation type="submission" date="2023-04" db="EMBL/GenBank/DDBJ databases">
        <title>Ambrosiozyma monospora NBRC 1965.</title>
        <authorList>
            <person name="Ichikawa N."/>
            <person name="Sato H."/>
            <person name="Tonouchi N."/>
        </authorList>
    </citation>
    <scope>NUCLEOTIDE SEQUENCE</scope>
    <source>
        <strain evidence="2">NBRC 1965</strain>
    </source>
</reference>
<proteinExistence type="predicted"/>
<feature type="region of interest" description="Disordered" evidence="1">
    <location>
        <begin position="70"/>
        <end position="120"/>
    </location>
</feature>
<name>A0A9W6WGJ7_AMBMO</name>
<gene>
    <name evidence="2" type="ORF">Amon01_000902200</name>
</gene>
<evidence type="ECO:0000313" key="2">
    <source>
        <dbReference type="EMBL" id="GME68387.1"/>
    </source>
</evidence>
<keyword evidence="3" id="KW-1185">Reference proteome</keyword>
<dbReference type="AlphaFoldDB" id="A0A9W6WGJ7"/>
<feature type="compositionally biased region" description="Polar residues" evidence="1">
    <location>
        <begin position="90"/>
        <end position="99"/>
    </location>
</feature>
<dbReference type="OrthoDB" id="5229455at2759"/>
<accession>A0A9W6WGJ7</accession>
<evidence type="ECO:0000313" key="3">
    <source>
        <dbReference type="Proteomes" id="UP001165063"/>
    </source>
</evidence>
<comment type="caution">
    <text evidence="2">The sequence shown here is derived from an EMBL/GenBank/DDBJ whole genome shotgun (WGS) entry which is preliminary data.</text>
</comment>
<protein>
    <submittedName>
        <fullName evidence="2">Unnamed protein product</fullName>
    </submittedName>
</protein>